<proteinExistence type="predicted"/>
<evidence type="ECO:0000313" key="2">
    <source>
        <dbReference type="Proteomes" id="UP001320148"/>
    </source>
</evidence>
<keyword evidence="2" id="KW-1185">Reference proteome</keyword>
<protein>
    <recommendedName>
        <fullName evidence="3">TIGR03016 family PEP-CTERM system-associated outer membrane protein</fullName>
    </recommendedName>
</protein>
<dbReference type="EMBL" id="AP024488">
    <property type="protein sequence ID" value="BCS97474.1"/>
    <property type="molecule type" value="Genomic_DNA"/>
</dbReference>
<accession>A0ABN6F4V8</accession>
<name>A0ABN6F4V8_9BACT</name>
<dbReference type="Proteomes" id="UP001320148">
    <property type="component" value="Chromosome"/>
</dbReference>
<evidence type="ECO:0008006" key="3">
    <source>
        <dbReference type="Google" id="ProtNLM"/>
    </source>
</evidence>
<dbReference type="RefSeq" id="WP_236888897.1">
    <property type="nucleotide sequence ID" value="NZ_AP024488.1"/>
</dbReference>
<organism evidence="1 2">
    <name type="scientific">Desulfoluna limicola</name>
    <dbReference type="NCBI Taxonomy" id="2810562"/>
    <lineage>
        <taxon>Bacteria</taxon>
        <taxon>Pseudomonadati</taxon>
        <taxon>Thermodesulfobacteriota</taxon>
        <taxon>Desulfobacteria</taxon>
        <taxon>Desulfobacterales</taxon>
        <taxon>Desulfolunaceae</taxon>
        <taxon>Desulfoluna</taxon>
    </lineage>
</organism>
<evidence type="ECO:0000313" key="1">
    <source>
        <dbReference type="EMBL" id="BCS97474.1"/>
    </source>
</evidence>
<sequence>MRTHFLTALAVFFGLFILCPELVSAEDSSKPNTAAWKLSGRSETSVEWKESDDPDTTLDEGTSFRQELSVGLSRNHMGKRMGVNLRGRATNDKQVDDRDARLLYMNGYYHSQKASAELGDVAASFNPMVLSTALMGTKVGVKDGTSSKGWEAKAIGGIVKSSWYDIYGPDDTDSVDRYVAGVQALGNFGTGKRLSFAASTLNDKKNHDLSDADQALAADPAEAITSGILWDWRFNRYFSTRGETAFTRSDANDAHTKENAGAVKIKLLTKPLPKSLRLNLNYERIDPDFNPVVATANNDTERYEADTTWMPDRKVKVRLTLKESKDNLDNTLGGTRTTDDGVLFFTWRPDWLKRGELGLRNQYKTTDGRGTDQRIAISEINANVRPKTGWKYGLGYIFTDINDDTANAEDQMLHTLRTTIGWKKSLLANRMFRSSFRIDSNFIDRDSGDQTSLGGKLDVGFDAGDLWSVDATAQTRQAWRDEADDNEYHAYEMRGNYHPGGDRSKAFRLTAARREYDSDNGNATTEHVAKLSYLFSF</sequence>
<gene>
    <name evidence="1" type="ORF">DSLASN_31060</name>
</gene>
<reference evidence="1 2" key="1">
    <citation type="submission" date="2021-02" db="EMBL/GenBank/DDBJ databases">
        <title>Complete genome of Desulfoluna sp. strain ASN36.</title>
        <authorList>
            <person name="Takahashi A."/>
            <person name="Kojima H."/>
            <person name="Fukui M."/>
        </authorList>
    </citation>
    <scope>NUCLEOTIDE SEQUENCE [LARGE SCALE GENOMIC DNA]</scope>
    <source>
        <strain evidence="1 2">ASN36</strain>
    </source>
</reference>